<evidence type="ECO:0000313" key="2">
    <source>
        <dbReference type="EMBL" id="TKI90979.1"/>
    </source>
</evidence>
<reference evidence="2 3" key="1">
    <citation type="journal article" date="2019" name="Environ. Microbiol.">
        <title>An active ?-lactamase is a part of an orchestrated cell wall stress resistance network of Bacillus subtilis and related rhizosphere species.</title>
        <authorList>
            <person name="Bucher T."/>
            <person name="Keren-Paz A."/>
            <person name="Hausser J."/>
            <person name="Olender T."/>
            <person name="Cytryn E."/>
            <person name="Kolodkin-Gal I."/>
        </authorList>
    </citation>
    <scope>NUCLEOTIDE SEQUENCE [LARGE SCALE GENOMIC DNA]</scope>
    <source>
        <strain evidence="2 3">I32</strain>
    </source>
</reference>
<sequence length="33" mass="3947">MLLNKRFTIGEMAKMHNIAESTLRYYDEKGTFH</sequence>
<dbReference type="GO" id="GO:0006355">
    <property type="term" value="P:regulation of DNA-templated transcription"/>
    <property type="evidence" value="ECO:0007669"/>
    <property type="project" value="InterPro"/>
</dbReference>
<evidence type="ECO:0000313" key="3">
    <source>
        <dbReference type="Proteomes" id="UP000308444"/>
    </source>
</evidence>
<dbReference type="SUPFAM" id="SSF46955">
    <property type="entry name" value="Putative DNA-binding domain"/>
    <property type="match status" value="1"/>
</dbReference>
<dbReference type="InterPro" id="IPR009061">
    <property type="entry name" value="DNA-bd_dom_put_sf"/>
</dbReference>
<feature type="domain" description="HTH merR-type" evidence="1">
    <location>
        <begin position="6"/>
        <end position="33"/>
    </location>
</feature>
<organism evidence="2 3">
    <name type="scientific">Bacillus cereus</name>
    <dbReference type="NCBI Taxonomy" id="1396"/>
    <lineage>
        <taxon>Bacteria</taxon>
        <taxon>Bacillati</taxon>
        <taxon>Bacillota</taxon>
        <taxon>Bacilli</taxon>
        <taxon>Bacillales</taxon>
        <taxon>Bacillaceae</taxon>
        <taxon>Bacillus</taxon>
        <taxon>Bacillus cereus group</taxon>
    </lineage>
</organism>
<accession>A0A9X9A251</accession>
<dbReference type="Pfam" id="PF00376">
    <property type="entry name" value="MerR"/>
    <property type="match status" value="1"/>
</dbReference>
<evidence type="ECO:0000259" key="1">
    <source>
        <dbReference type="PROSITE" id="PS50937"/>
    </source>
</evidence>
<dbReference type="EMBL" id="SZOH01003300">
    <property type="protein sequence ID" value="TKI90979.1"/>
    <property type="molecule type" value="Genomic_DNA"/>
</dbReference>
<keyword evidence="2" id="KW-0238">DNA-binding</keyword>
<dbReference type="Gene3D" id="1.10.1660.10">
    <property type="match status" value="1"/>
</dbReference>
<dbReference type="AlphaFoldDB" id="A0A9X9A251"/>
<comment type="caution">
    <text evidence="2">The sequence shown here is derived from an EMBL/GenBank/DDBJ whole genome shotgun (WGS) entry which is preliminary data.</text>
</comment>
<gene>
    <name evidence="2" type="ORF">FC695_33530</name>
</gene>
<dbReference type="GO" id="GO:0003677">
    <property type="term" value="F:DNA binding"/>
    <property type="evidence" value="ECO:0007669"/>
    <property type="project" value="UniProtKB-KW"/>
</dbReference>
<dbReference type="Proteomes" id="UP000308444">
    <property type="component" value="Unassembled WGS sequence"/>
</dbReference>
<name>A0A9X9A251_BACCE</name>
<dbReference type="InterPro" id="IPR000551">
    <property type="entry name" value="MerR-type_HTH_dom"/>
</dbReference>
<protein>
    <submittedName>
        <fullName evidence="2">MerR family DNA-binding transcriptional regulator</fullName>
    </submittedName>
</protein>
<dbReference type="PROSITE" id="PS50937">
    <property type="entry name" value="HTH_MERR_2"/>
    <property type="match status" value="1"/>
</dbReference>
<proteinExistence type="predicted"/>
<feature type="non-terminal residue" evidence="2">
    <location>
        <position position="33"/>
    </location>
</feature>